<sequence length="213" mass="24101">GAICYGNINLRERDVPTSTAHGKNVSSDGVHLFSEKDSTDIFGSTSRIEKPNENDILEVSTFKQFDVVQDHPTITFLAQVIQSDARSWAKKIQEEWKISEKDLPGKGTPYHDGLFFFDVLFLVVIQMSHRLLNTWSGHQSEKWIPGVSTMLQVLVSIQALILNEKPYFNEPGYEIMGGSRMERRTPDTMKIHLSCLENNGVHHEEATKGKTLL</sequence>
<protein>
    <submittedName>
        <fullName evidence="1">Ubiquitin-conjugating enzyme E2 25</fullName>
    </submittedName>
</protein>
<dbReference type="EMBL" id="CM045772">
    <property type="protein sequence ID" value="KAI7985240.1"/>
    <property type="molecule type" value="Genomic_DNA"/>
</dbReference>
<evidence type="ECO:0000313" key="2">
    <source>
        <dbReference type="Proteomes" id="UP001060215"/>
    </source>
</evidence>
<evidence type="ECO:0000313" key="1">
    <source>
        <dbReference type="EMBL" id="KAI7985240.1"/>
    </source>
</evidence>
<keyword evidence="2" id="KW-1185">Reference proteome</keyword>
<reference evidence="1 2" key="1">
    <citation type="journal article" date="2022" name="Plant J.">
        <title>Chromosome-level genome of Camellia lanceoleosa provides a valuable resource for understanding genome evolution and self-incompatibility.</title>
        <authorList>
            <person name="Gong W."/>
            <person name="Xiao S."/>
            <person name="Wang L."/>
            <person name="Liao Z."/>
            <person name="Chang Y."/>
            <person name="Mo W."/>
            <person name="Hu G."/>
            <person name="Li W."/>
            <person name="Zhao G."/>
            <person name="Zhu H."/>
            <person name="Hu X."/>
            <person name="Ji K."/>
            <person name="Xiang X."/>
            <person name="Song Q."/>
            <person name="Yuan D."/>
            <person name="Jin S."/>
            <person name="Zhang L."/>
        </authorList>
    </citation>
    <scope>NUCLEOTIDE SEQUENCE [LARGE SCALE GENOMIC DNA]</scope>
    <source>
        <strain evidence="1">SQ_2022a</strain>
    </source>
</reference>
<organism evidence="1 2">
    <name type="scientific">Camellia lanceoleosa</name>
    <dbReference type="NCBI Taxonomy" id="1840588"/>
    <lineage>
        <taxon>Eukaryota</taxon>
        <taxon>Viridiplantae</taxon>
        <taxon>Streptophyta</taxon>
        <taxon>Embryophyta</taxon>
        <taxon>Tracheophyta</taxon>
        <taxon>Spermatophyta</taxon>
        <taxon>Magnoliopsida</taxon>
        <taxon>eudicotyledons</taxon>
        <taxon>Gunneridae</taxon>
        <taxon>Pentapetalae</taxon>
        <taxon>asterids</taxon>
        <taxon>Ericales</taxon>
        <taxon>Theaceae</taxon>
        <taxon>Camellia</taxon>
    </lineage>
</organism>
<feature type="non-terminal residue" evidence="1">
    <location>
        <position position="213"/>
    </location>
</feature>
<feature type="non-terminal residue" evidence="1">
    <location>
        <position position="1"/>
    </location>
</feature>
<proteinExistence type="predicted"/>
<accession>A0ACC0F9L8</accession>
<gene>
    <name evidence="1" type="ORF">LOK49_LG14G01535</name>
</gene>
<name>A0ACC0F9L8_9ERIC</name>
<comment type="caution">
    <text evidence="1">The sequence shown here is derived from an EMBL/GenBank/DDBJ whole genome shotgun (WGS) entry which is preliminary data.</text>
</comment>
<dbReference type="Proteomes" id="UP001060215">
    <property type="component" value="Chromosome 15"/>
</dbReference>